<dbReference type="InterPro" id="IPR024079">
    <property type="entry name" value="MetalloPept_cat_dom_sf"/>
</dbReference>
<dbReference type="Pfam" id="PF16313">
    <property type="entry name" value="DUF4953"/>
    <property type="match status" value="1"/>
</dbReference>
<dbReference type="CDD" id="cd04276">
    <property type="entry name" value="ZnMc_MMP_like_2"/>
    <property type="match status" value="1"/>
</dbReference>
<dbReference type="PANTHER" id="PTHR38478:SF1">
    <property type="entry name" value="ZINC DEPENDENT METALLOPROTEASE DOMAIN LIPOPROTEIN"/>
    <property type="match status" value="1"/>
</dbReference>
<dbReference type="PROSITE" id="PS51257">
    <property type="entry name" value="PROKAR_LIPOPROTEIN"/>
    <property type="match status" value="1"/>
</dbReference>
<dbReference type="HOGENOM" id="CLU_008633_0_0_6"/>
<reference evidence="2 3" key="1">
    <citation type="journal article" date="2003" name="Genome Res.">
        <title>Comparative genome analysis of Vibrio vulnificus, a marine pathogen.</title>
        <authorList>
            <person name="Chen C.Y."/>
            <person name="Wu K.M."/>
            <person name="Chang Y.C."/>
            <person name="Chang C.H."/>
            <person name="Tsai H.C."/>
            <person name="Liao T.L."/>
            <person name="Liu Y.M."/>
            <person name="Chen H.J."/>
            <person name="Shen A.B."/>
            <person name="Li J.C."/>
            <person name="Su T.L."/>
            <person name="Shao C.P."/>
            <person name="Lee C.T."/>
            <person name="Hor L.I."/>
            <person name="Tsai S.F."/>
        </authorList>
    </citation>
    <scope>NUCLEOTIDE SEQUENCE [LARGE SCALE GENOMIC DNA]</scope>
    <source>
        <strain evidence="2 3">YJ016</strain>
    </source>
</reference>
<dbReference type="InterPro" id="IPR032534">
    <property type="entry name" value="EcxA_zinc-bd"/>
</dbReference>
<proteinExistence type="predicted"/>
<evidence type="ECO:0000259" key="1">
    <source>
        <dbReference type="Pfam" id="PF16313"/>
    </source>
</evidence>
<dbReference type="GO" id="GO:0008237">
    <property type="term" value="F:metallopeptidase activity"/>
    <property type="evidence" value="ECO:0007669"/>
    <property type="project" value="InterPro"/>
</dbReference>
<dbReference type="KEGG" id="vvy:VV1313"/>
<accession>Q7MLW3</accession>
<dbReference type="SUPFAM" id="SSF55486">
    <property type="entry name" value="Metalloproteases ('zincins'), catalytic domain"/>
    <property type="match status" value="1"/>
</dbReference>
<evidence type="ECO:0000313" key="2">
    <source>
        <dbReference type="EMBL" id="BAC94077.1"/>
    </source>
</evidence>
<dbReference type="Gene3D" id="3.40.390.10">
    <property type="entry name" value="Collagenase (Catalytic Domain)"/>
    <property type="match status" value="1"/>
</dbReference>
<protein>
    <recommendedName>
        <fullName evidence="1">EcxA zinc-binding domain-containing protein</fullName>
    </recommendedName>
</protein>
<feature type="domain" description="EcxA zinc-binding" evidence="1">
    <location>
        <begin position="580"/>
        <end position="696"/>
    </location>
</feature>
<organism evidence="2 3">
    <name type="scientific">Vibrio vulnificus (strain YJ016)</name>
    <dbReference type="NCBI Taxonomy" id="196600"/>
    <lineage>
        <taxon>Bacteria</taxon>
        <taxon>Pseudomonadati</taxon>
        <taxon>Pseudomonadota</taxon>
        <taxon>Gammaproteobacteria</taxon>
        <taxon>Vibrionales</taxon>
        <taxon>Vibrionaceae</taxon>
        <taxon>Vibrio</taxon>
    </lineage>
</organism>
<dbReference type="RefSeq" id="WP_011149993.1">
    <property type="nucleotide sequence ID" value="NC_005139.1"/>
</dbReference>
<dbReference type="PANTHER" id="PTHR38478">
    <property type="entry name" value="PEPTIDASE M1A AND M12B"/>
    <property type="match status" value="1"/>
</dbReference>
<dbReference type="Proteomes" id="UP000002675">
    <property type="component" value="Chromosome I"/>
</dbReference>
<sequence>MAFRKVILASAIAVALAGCGADDQAYDYLDKDSNQTTIANITSNAPVKIPASNERDAYEIPLDGIWIFQQTLGDVSRTSGTTPYLYDFINDERLVQLKLTKDGLMGDLVEGDIAFEGEVTRFEQRQNVSRRLFSLGGAYEAYECAEDSYGDCTNKEAKVSDPDVRWWQKTHFTPDFEKVSIDDAQRIFKFYLKDKEETTVTHVEFDPKGGVINIEYEHNLIGRNGQPETVTEFFSLVRLDVIASKGYQPIHYDLPEHHKFGFFKTAYEKLDPNYIENQQGYEGYLVNRFDPRKEKIEYHLSDEFFRKDANGNLVNKVWLDATVKGFEYMNKSLADKFSPNGRLVPELVLINKDATEPSNVKVGDIRTNVIHIIPEASEAGLLGFGPSTSNPLTGEILSAYTIMYPGVAQMGVGTAWDELVELYNKKELATPYDVQPYGLGSSAALNRDERFVDLSKNTIVGQPETVQELQQSISKVQEQFSEVVSEENSVQEADILGKQTELEMMMANNMFPAEFSGVSASMVANKTDITELDFFEEGMFVDSTLPEDALTLKTWNELNLAQRAKVSLAFSTHQYLTTLVHEVGHNLGLRHNFKGSFDGDNFFTEAQARSLDLKGVSATSSIMDYTPSEIGVHPAFGLYDRAALRFAYQRKVAVHPKVDADAQTKEEILAVKRDESQVQFVDLAKKDAAKRLDMSQPSALASLDLGYDLQSQGLQLKEYGYCTDGRGRNTTETGCLVFDEGTSVEAITDAYIERYDSRSEVVNARRNRVEFNENKRYINKLFSTWNTFGRMNMVVDDYYQAYFTGNYKTPAEACLDVSTAAKQEACDVTRAAYKQAYFYLDILKTPEKQCILDMKQELRQPDGTYKQDWAGNSPWSLANTNWLAGQVAGEAYTSKFHLPTSCFDQDLKEAIESGYRYWTSSSTGKSYRFTHRVIAESKHGDFLNKVTFSNRASEENASYIGYEAEHLGIWMDKLLAIESLFQPSGLRGVDFALIDLPGVREEVKDLIDHWALGKPLPAASAQAIEFGNVNEPYLFVDANGNEVPGISYDPEWKSTEIRATPNRLSWLLNRWYGTNRNGGTATAKAYLQSIYKFDSFRTDTYKPEAFEMGRYISMVIDDLPRATHSIEILGRNYYANESNGLAVQMIEEIKKSDIFVISQYSRSELNSHLAERDNILGNLIGSAAVATTNDAALQNTLATDPSVTSLRTGKTGTAKWVSALKSQFEASYPGFLSLGHLWGARDSLIASGDMVWTGQCYALDDLGCMFTNDQNVSGNWYNTAVPPSLAFDGLWKSNNALALVTPAYLMNYDADVASLDAIFRVSGKSITDYLDRSFGNEKLRREAIEEAGLTNLVVLDPDSSTSVNILVF</sequence>
<dbReference type="PATRIC" id="fig|196600.6.peg.1303"/>
<dbReference type="EMBL" id="BA000037">
    <property type="protein sequence ID" value="BAC94077.1"/>
    <property type="molecule type" value="Genomic_DNA"/>
</dbReference>
<name>Q7MLW3_VIBVY</name>
<dbReference type="InterPro" id="IPR034032">
    <property type="entry name" value="Zn_MMP-like_bac"/>
</dbReference>
<evidence type="ECO:0000313" key="3">
    <source>
        <dbReference type="Proteomes" id="UP000002675"/>
    </source>
</evidence>
<gene>
    <name evidence="2" type="ordered locus">VV1313</name>
</gene>